<dbReference type="KEGG" id="dgo:DGo_CA2519"/>
<evidence type="ECO:0000259" key="1">
    <source>
        <dbReference type="PROSITE" id="PS50887"/>
    </source>
</evidence>
<gene>
    <name evidence="2" type="ordered locus">DGo_CA2519</name>
</gene>
<dbReference type="PANTHER" id="PTHR45138:SF9">
    <property type="entry name" value="DIGUANYLATE CYCLASE DGCM-RELATED"/>
    <property type="match status" value="1"/>
</dbReference>
<dbReference type="InterPro" id="IPR043128">
    <property type="entry name" value="Rev_trsase/Diguanyl_cyclase"/>
</dbReference>
<dbReference type="InterPro" id="IPR000160">
    <property type="entry name" value="GGDEF_dom"/>
</dbReference>
<dbReference type="Pfam" id="PF00990">
    <property type="entry name" value="GGDEF"/>
    <property type="match status" value="1"/>
</dbReference>
<dbReference type="PATRIC" id="fig|745776.4.peg.2586"/>
<name>H8GSI5_DEIGI</name>
<dbReference type="SMART" id="SM00267">
    <property type="entry name" value="GGDEF"/>
    <property type="match status" value="1"/>
</dbReference>
<dbReference type="EMBL" id="CP002191">
    <property type="protein sequence ID" value="AFD26446.1"/>
    <property type="molecule type" value="Genomic_DNA"/>
</dbReference>
<dbReference type="Gene3D" id="3.30.70.270">
    <property type="match status" value="1"/>
</dbReference>
<dbReference type="InterPro" id="IPR029787">
    <property type="entry name" value="Nucleotide_cyclase"/>
</dbReference>
<dbReference type="SUPFAM" id="SSF55073">
    <property type="entry name" value="Nucleotide cyclase"/>
    <property type="match status" value="1"/>
</dbReference>
<evidence type="ECO:0000313" key="3">
    <source>
        <dbReference type="Proteomes" id="UP000007575"/>
    </source>
</evidence>
<reference evidence="2 3" key="1">
    <citation type="journal article" date="2012" name="PLoS ONE">
        <title>Genome sequence and transcriptome analysis of the radioresistant bacterium Deinococcus gobiensis: insights into the extreme environmental adaptations.</title>
        <authorList>
            <person name="Yuan M."/>
            <person name="Chen M."/>
            <person name="Zhang W."/>
            <person name="Lu W."/>
            <person name="Wang J."/>
            <person name="Yang M."/>
            <person name="Zhao P."/>
            <person name="Tang R."/>
            <person name="Li X."/>
            <person name="Hao Y."/>
            <person name="Zhou Z."/>
            <person name="Zhan Y."/>
            <person name="Yu H."/>
            <person name="Teng C."/>
            <person name="Yan Y."/>
            <person name="Ping S."/>
            <person name="Wang Y."/>
            <person name="Lin M."/>
        </authorList>
    </citation>
    <scope>NUCLEOTIDE SEQUENCE [LARGE SCALE GENOMIC DNA]</scope>
    <source>
        <strain evidence="2 3">I-0</strain>
    </source>
</reference>
<protein>
    <submittedName>
        <fullName evidence="2">Diguanylate cyclase with PAS/PAC sensor</fullName>
    </submittedName>
</protein>
<evidence type="ECO:0000313" key="2">
    <source>
        <dbReference type="EMBL" id="AFD26446.1"/>
    </source>
</evidence>
<accession>H8GSI5</accession>
<dbReference type="GO" id="GO:1902201">
    <property type="term" value="P:negative regulation of bacterial-type flagellum-dependent cell motility"/>
    <property type="evidence" value="ECO:0007669"/>
    <property type="project" value="TreeGrafter"/>
</dbReference>
<dbReference type="HOGENOM" id="CLU_867977_0_0_0"/>
<sequence>MWTVLERASAAQERLLELTGVTRDVRALEIAALRLGDPALSPAPAPLLAEVRALSAELRGTPVMGAAERAPFAVLLSALARLDAALAGPAAGQRQAADEVAQAAQTLASALNRRTDAEMTWTQATEALGRQQLWRMTGVTALLLLALAALGAEALRERTRVVRQLEALAQQDGLTGVANRRHWDALLGHAAAQAARSGQHLALVMLDLDHFKAFNDRRGHQAGDDLLRDLAGLLVGAAAPQATVARYGGEEFSVLWPGDSAQAVAEWLDHLRREVPADVTFSAGVTHLRPGESPDEALRRADEALYAAKHGGRARTVVAP</sequence>
<dbReference type="eggNOG" id="COG3706">
    <property type="taxonomic scope" value="Bacteria"/>
</dbReference>
<feature type="domain" description="GGDEF" evidence="1">
    <location>
        <begin position="199"/>
        <end position="320"/>
    </location>
</feature>
<dbReference type="NCBIfam" id="TIGR00254">
    <property type="entry name" value="GGDEF"/>
    <property type="match status" value="1"/>
</dbReference>
<dbReference type="PANTHER" id="PTHR45138">
    <property type="entry name" value="REGULATORY COMPONENTS OF SENSORY TRANSDUCTION SYSTEM"/>
    <property type="match status" value="1"/>
</dbReference>
<dbReference type="PROSITE" id="PS50887">
    <property type="entry name" value="GGDEF"/>
    <property type="match status" value="1"/>
</dbReference>
<dbReference type="FunFam" id="3.30.70.270:FF:000001">
    <property type="entry name" value="Diguanylate cyclase domain protein"/>
    <property type="match status" value="1"/>
</dbReference>
<dbReference type="GO" id="GO:0043709">
    <property type="term" value="P:cell adhesion involved in single-species biofilm formation"/>
    <property type="evidence" value="ECO:0007669"/>
    <property type="project" value="TreeGrafter"/>
</dbReference>
<dbReference type="STRING" id="745776.DGo_CA2519"/>
<dbReference type="Proteomes" id="UP000007575">
    <property type="component" value="Chromosome"/>
</dbReference>
<dbReference type="GO" id="GO:0052621">
    <property type="term" value="F:diguanylate cyclase activity"/>
    <property type="evidence" value="ECO:0007669"/>
    <property type="project" value="TreeGrafter"/>
</dbReference>
<dbReference type="InterPro" id="IPR050469">
    <property type="entry name" value="Diguanylate_Cyclase"/>
</dbReference>
<dbReference type="AlphaFoldDB" id="H8GSI5"/>
<keyword evidence="3" id="KW-1185">Reference proteome</keyword>
<dbReference type="GO" id="GO:0005886">
    <property type="term" value="C:plasma membrane"/>
    <property type="evidence" value="ECO:0007669"/>
    <property type="project" value="TreeGrafter"/>
</dbReference>
<proteinExistence type="predicted"/>
<dbReference type="CDD" id="cd01949">
    <property type="entry name" value="GGDEF"/>
    <property type="match status" value="1"/>
</dbReference>
<organism evidence="2 3">
    <name type="scientific">Deinococcus gobiensis (strain DSM 21396 / JCM 16679 / CGMCC 1.7299 / I-0)</name>
    <dbReference type="NCBI Taxonomy" id="745776"/>
    <lineage>
        <taxon>Bacteria</taxon>
        <taxon>Thermotogati</taxon>
        <taxon>Deinococcota</taxon>
        <taxon>Deinococci</taxon>
        <taxon>Deinococcales</taxon>
        <taxon>Deinococcaceae</taxon>
        <taxon>Deinococcus</taxon>
    </lineage>
</organism>